<name>A0A1M6EIJ4_9FIRM</name>
<dbReference type="Pfam" id="PF00108">
    <property type="entry name" value="Thiolase_N"/>
    <property type="match status" value="1"/>
</dbReference>
<dbReference type="CDD" id="cd00751">
    <property type="entry name" value="thiolase"/>
    <property type="match status" value="1"/>
</dbReference>
<proteinExistence type="inferred from homology"/>
<evidence type="ECO:0000256" key="3">
    <source>
        <dbReference type="ARBA" id="ARBA00022679"/>
    </source>
</evidence>
<dbReference type="GO" id="GO:0005737">
    <property type="term" value="C:cytoplasm"/>
    <property type="evidence" value="ECO:0007669"/>
    <property type="project" value="UniProtKB-ARBA"/>
</dbReference>
<feature type="domain" description="Thiolase N-terminal" evidence="8">
    <location>
        <begin position="5"/>
        <end position="263"/>
    </location>
</feature>
<dbReference type="InterPro" id="IPR002155">
    <property type="entry name" value="Thiolase"/>
</dbReference>
<organism evidence="10 11">
    <name type="scientific">Dethiosulfatibacter aminovorans DSM 17477</name>
    <dbReference type="NCBI Taxonomy" id="1121476"/>
    <lineage>
        <taxon>Bacteria</taxon>
        <taxon>Bacillati</taxon>
        <taxon>Bacillota</taxon>
        <taxon>Tissierellia</taxon>
        <taxon>Dethiosulfatibacter</taxon>
    </lineage>
</organism>
<evidence type="ECO:0000256" key="7">
    <source>
        <dbReference type="RuleBase" id="RU003557"/>
    </source>
</evidence>
<evidence type="ECO:0000313" key="10">
    <source>
        <dbReference type="EMBL" id="SHI85305.1"/>
    </source>
</evidence>
<dbReference type="GO" id="GO:0006635">
    <property type="term" value="P:fatty acid beta-oxidation"/>
    <property type="evidence" value="ECO:0007669"/>
    <property type="project" value="TreeGrafter"/>
</dbReference>
<dbReference type="EC" id="2.3.1.16" evidence="5"/>
<dbReference type="InterPro" id="IPR016039">
    <property type="entry name" value="Thiolase-like"/>
</dbReference>
<dbReference type="AlphaFoldDB" id="A0A1M6EIJ4"/>
<dbReference type="GO" id="GO:0003988">
    <property type="term" value="F:acetyl-CoA C-acyltransferase activity"/>
    <property type="evidence" value="ECO:0007669"/>
    <property type="project" value="UniProtKB-EC"/>
</dbReference>
<dbReference type="InterPro" id="IPR020616">
    <property type="entry name" value="Thiolase_N"/>
</dbReference>
<dbReference type="NCBIfam" id="TIGR01930">
    <property type="entry name" value="AcCoA-C-Actrans"/>
    <property type="match status" value="1"/>
</dbReference>
<dbReference type="RefSeq" id="WP_073048600.1">
    <property type="nucleotide sequence ID" value="NZ_FQZL01000007.1"/>
</dbReference>
<dbReference type="InterPro" id="IPR020610">
    <property type="entry name" value="Thiolase_AS"/>
</dbReference>
<dbReference type="PROSITE" id="PS00098">
    <property type="entry name" value="THIOLASE_1"/>
    <property type="match status" value="1"/>
</dbReference>
<dbReference type="EMBL" id="FQZL01000007">
    <property type="protein sequence ID" value="SHI85305.1"/>
    <property type="molecule type" value="Genomic_DNA"/>
</dbReference>
<feature type="domain" description="Thiolase C-terminal" evidence="9">
    <location>
        <begin position="271"/>
        <end position="391"/>
    </location>
</feature>
<feature type="active site" description="Acyl-thioester intermediate" evidence="6">
    <location>
        <position position="91"/>
    </location>
</feature>
<dbReference type="Pfam" id="PF02803">
    <property type="entry name" value="Thiolase_C"/>
    <property type="match status" value="1"/>
</dbReference>
<dbReference type="PANTHER" id="PTHR43853">
    <property type="entry name" value="3-KETOACYL-COA THIOLASE, PEROXISOMAL"/>
    <property type="match status" value="1"/>
</dbReference>
<evidence type="ECO:0000313" key="11">
    <source>
        <dbReference type="Proteomes" id="UP000184052"/>
    </source>
</evidence>
<accession>A0A1M6EIJ4</accession>
<evidence type="ECO:0000256" key="2">
    <source>
        <dbReference type="ARBA" id="ARBA00010982"/>
    </source>
</evidence>
<feature type="active site" description="Proton acceptor" evidence="6">
    <location>
        <position position="379"/>
    </location>
</feature>
<feature type="active site" description="Proton acceptor" evidence="6">
    <location>
        <position position="349"/>
    </location>
</feature>
<dbReference type="PIRSF" id="PIRSF000429">
    <property type="entry name" value="Ac-CoA_Ac_transf"/>
    <property type="match status" value="1"/>
</dbReference>
<evidence type="ECO:0000256" key="6">
    <source>
        <dbReference type="PIRSR" id="PIRSR000429-1"/>
    </source>
</evidence>
<dbReference type="Proteomes" id="UP000184052">
    <property type="component" value="Unassembled WGS sequence"/>
</dbReference>
<protein>
    <recommendedName>
        <fullName evidence="5">acetyl-CoA C-acyltransferase</fullName>
        <ecNumber evidence="5">2.3.1.16</ecNumber>
    </recommendedName>
</protein>
<keyword evidence="4 7" id="KW-0012">Acyltransferase</keyword>
<evidence type="ECO:0000259" key="9">
    <source>
        <dbReference type="Pfam" id="PF02803"/>
    </source>
</evidence>
<comment type="similarity">
    <text evidence="2 7">Belongs to the thiolase-like superfamily. Thiolase family.</text>
</comment>
<dbReference type="InterPro" id="IPR020615">
    <property type="entry name" value="Thiolase_acyl_enz_int_AS"/>
</dbReference>
<comment type="pathway">
    <text evidence="1">Lipid metabolism.</text>
</comment>
<dbReference type="InterPro" id="IPR020613">
    <property type="entry name" value="Thiolase_CS"/>
</dbReference>
<dbReference type="GO" id="GO:0010124">
    <property type="term" value="P:phenylacetate catabolic process"/>
    <property type="evidence" value="ECO:0007669"/>
    <property type="project" value="TreeGrafter"/>
</dbReference>
<dbReference type="FunFam" id="3.40.47.10:FF:000010">
    <property type="entry name" value="Acetyl-CoA acetyltransferase (Thiolase)"/>
    <property type="match status" value="1"/>
</dbReference>
<reference evidence="10 11" key="1">
    <citation type="submission" date="2016-11" db="EMBL/GenBank/DDBJ databases">
        <authorList>
            <person name="Jaros S."/>
            <person name="Januszkiewicz K."/>
            <person name="Wedrychowicz H."/>
        </authorList>
    </citation>
    <scope>NUCLEOTIDE SEQUENCE [LARGE SCALE GENOMIC DNA]</scope>
    <source>
        <strain evidence="10 11">DSM 17477</strain>
    </source>
</reference>
<dbReference type="PROSITE" id="PS00099">
    <property type="entry name" value="THIOLASE_3"/>
    <property type="match status" value="1"/>
</dbReference>
<dbReference type="Gene3D" id="3.40.47.10">
    <property type="match status" value="1"/>
</dbReference>
<dbReference type="STRING" id="1121476.SAMN02745751_01208"/>
<dbReference type="InterPro" id="IPR050215">
    <property type="entry name" value="Thiolase-like_sf_Thiolase"/>
</dbReference>
<dbReference type="InterPro" id="IPR020617">
    <property type="entry name" value="Thiolase_C"/>
</dbReference>
<evidence type="ECO:0000259" key="8">
    <source>
        <dbReference type="Pfam" id="PF00108"/>
    </source>
</evidence>
<keyword evidence="11" id="KW-1185">Reference proteome</keyword>
<sequence>MKEAVIVAYGRSAVGRAPKGKLKYTRPEDVAAQVVQGVLAKVPEFDPSSIDDVIMGCAFPEAEQGMNIAKIIAQRVGLPIDVPGQTVNRFCSSGLQAIATAANAIMAGQAEVMLAGGVEFMSTVPMGGNVIAPNPYLMENYPESYVSMGHTAENVADIYGITREMQDEFSVESHRKSSIAQEEGKFVDEIIPVKALRPVSNEKGEVAGTETFMFDKDEGIRKATTMETLGRLRPVFKNKGSVTAGNSSQMSDGAAAVLLMSREKAEELGIKPIAVFRSFAVAGVAPELMGIGPVKAIPKALKIAGLKVEDIDLIELNEAFASQSLACINELGLDKDIVNVNGGAISLGHPLGCTGSFLTAKLLSEMKRRNSRYGLVSMCIGGGMGAAGVFEMIQ</sequence>
<dbReference type="OrthoDB" id="9764892at2"/>
<evidence type="ECO:0000256" key="4">
    <source>
        <dbReference type="ARBA" id="ARBA00023315"/>
    </source>
</evidence>
<dbReference type="PANTHER" id="PTHR43853:SF21">
    <property type="entry name" value="STEROID 3-KETOACYL-COA THIOLASE"/>
    <property type="match status" value="1"/>
</dbReference>
<evidence type="ECO:0000256" key="1">
    <source>
        <dbReference type="ARBA" id="ARBA00005189"/>
    </source>
</evidence>
<dbReference type="PROSITE" id="PS00737">
    <property type="entry name" value="THIOLASE_2"/>
    <property type="match status" value="1"/>
</dbReference>
<evidence type="ECO:0000256" key="5">
    <source>
        <dbReference type="ARBA" id="ARBA00024073"/>
    </source>
</evidence>
<keyword evidence="3 7" id="KW-0808">Transferase</keyword>
<dbReference type="SUPFAM" id="SSF53901">
    <property type="entry name" value="Thiolase-like"/>
    <property type="match status" value="2"/>
</dbReference>
<gene>
    <name evidence="10" type="ORF">SAMN02745751_01208</name>
</gene>